<keyword evidence="8" id="KW-1185">Reference proteome</keyword>
<dbReference type="Proteomes" id="UP000467637">
    <property type="component" value="Unassembled WGS sequence"/>
</dbReference>
<evidence type="ECO:0000313" key="7">
    <source>
        <dbReference type="EMBL" id="MVQ34966.1"/>
    </source>
</evidence>
<dbReference type="InterPro" id="IPR009057">
    <property type="entry name" value="Homeodomain-like_sf"/>
</dbReference>
<dbReference type="InterPro" id="IPR020449">
    <property type="entry name" value="Tscrpt_reg_AraC-type_HTH"/>
</dbReference>
<dbReference type="SUPFAM" id="SSF46689">
    <property type="entry name" value="Homeodomain-like"/>
    <property type="match status" value="2"/>
</dbReference>
<dbReference type="InterPro" id="IPR018062">
    <property type="entry name" value="HTH_AraC-typ_CS"/>
</dbReference>
<evidence type="ECO:0000313" key="8">
    <source>
        <dbReference type="Proteomes" id="UP000467637"/>
    </source>
</evidence>
<dbReference type="PROSITE" id="PS01124">
    <property type="entry name" value="HTH_ARAC_FAMILY_2"/>
    <property type="match status" value="1"/>
</dbReference>
<evidence type="ECO:0000256" key="3">
    <source>
        <dbReference type="ARBA" id="ARBA00023163"/>
    </source>
</evidence>
<keyword evidence="4" id="KW-0597">Phosphoprotein</keyword>
<evidence type="ECO:0000256" key="4">
    <source>
        <dbReference type="PROSITE-ProRule" id="PRU00169"/>
    </source>
</evidence>
<feature type="modified residue" description="4-aspartylphosphate" evidence="4">
    <location>
        <position position="56"/>
    </location>
</feature>
<evidence type="ECO:0000256" key="1">
    <source>
        <dbReference type="ARBA" id="ARBA00023015"/>
    </source>
</evidence>
<evidence type="ECO:0000259" key="6">
    <source>
        <dbReference type="PROSITE" id="PS50110"/>
    </source>
</evidence>
<dbReference type="SMART" id="SM00342">
    <property type="entry name" value="HTH_ARAC"/>
    <property type="match status" value="1"/>
</dbReference>
<dbReference type="InterPro" id="IPR018060">
    <property type="entry name" value="HTH_AraC"/>
</dbReference>
<keyword evidence="3" id="KW-0804">Transcription</keyword>
<dbReference type="SMART" id="SM00448">
    <property type="entry name" value="REC"/>
    <property type="match status" value="1"/>
</dbReference>
<dbReference type="RefSeq" id="WP_157318992.1">
    <property type="nucleotide sequence ID" value="NZ_WSEM01000008.1"/>
</dbReference>
<dbReference type="PANTHER" id="PTHR43280">
    <property type="entry name" value="ARAC-FAMILY TRANSCRIPTIONAL REGULATOR"/>
    <property type="match status" value="1"/>
</dbReference>
<dbReference type="PROSITE" id="PS00041">
    <property type="entry name" value="HTH_ARAC_FAMILY_1"/>
    <property type="match status" value="1"/>
</dbReference>
<dbReference type="PROSITE" id="PS50110">
    <property type="entry name" value="RESPONSE_REGULATORY"/>
    <property type="match status" value="1"/>
</dbReference>
<feature type="domain" description="HTH araC/xylS-type" evidence="5">
    <location>
        <begin position="431"/>
        <end position="529"/>
    </location>
</feature>
<evidence type="ECO:0000256" key="2">
    <source>
        <dbReference type="ARBA" id="ARBA00023125"/>
    </source>
</evidence>
<dbReference type="PRINTS" id="PR00032">
    <property type="entry name" value="HTHARAC"/>
</dbReference>
<dbReference type="EMBL" id="WSEM01000008">
    <property type="protein sequence ID" value="MVQ34966.1"/>
    <property type="molecule type" value="Genomic_DNA"/>
</dbReference>
<dbReference type="Gene3D" id="1.10.10.60">
    <property type="entry name" value="Homeodomain-like"/>
    <property type="match status" value="2"/>
</dbReference>
<dbReference type="InterPro" id="IPR011006">
    <property type="entry name" value="CheY-like_superfamily"/>
</dbReference>
<gene>
    <name evidence="7" type="ORF">GON05_09875</name>
</gene>
<reference evidence="7 8" key="1">
    <citation type="submission" date="2019-12" db="EMBL/GenBank/DDBJ databases">
        <authorList>
            <person name="Huq M.A."/>
        </authorList>
    </citation>
    <scope>NUCLEOTIDE SEQUENCE [LARGE SCALE GENOMIC DNA]</scope>
    <source>
        <strain evidence="7 8">MAH-34</strain>
    </source>
</reference>
<dbReference type="CDD" id="cd17536">
    <property type="entry name" value="REC_YesN-like"/>
    <property type="match status" value="1"/>
</dbReference>
<dbReference type="PANTHER" id="PTHR43280:SF28">
    <property type="entry name" value="HTH-TYPE TRANSCRIPTIONAL ACTIVATOR RHAS"/>
    <property type="match status" value="1"/>
</dbReference>
<protein>
    <submittedName>
        <fullName evidence="7">Response regulator</fullName>
    </submittedName>
</protein>
<keyword evidence="2" id="KW-0238">DNA-binding</keyword>
<accession>A0ABW9U6B5</accession>
<dbReference type="SUPFAM" id="SSF52172">
    <property type="entry name" value="CheY-like"/>
    <property type="match status" value="1"/>
</dbReference>
<organism evidence="7 8">
    <name type="scientific">Paenibacillus anseongense</name>
    <dbReference type="NCBI Taxonomy" id="2682845"/>
    <lineage>
        <taxon>Bacteria</taxon>
        <taxon>Bacillati</taxon>
        <taxon>Bacillota</taxon>
        <taxon>Bacilli</taxon>
        <taxon>Bacillales</taxon>
        <taxon>Paenibacillaceae</taxon>
        <taxon>Paenibacillus</taxon>
    </lineage>
</organism>
<sequence length="534" mass="61078">MRGSIMIVDDEPLIRKGLTKLIESNDLGWVVAGEAGNGREAIHKLAQVKPDLIISDIRMPIMDGLELANYMWEHCSHTMVIILTGYRDFEYAQAAVRYGVKEFLLKPCPEDDICRVLRQAYTQFQEKSEYQEKERRALRVREDHAVRAALLRLPPLAGGEVLRTEELLEGHVFWLARVDTFLPEGKEYRPEDGPLLQFAVVNIIEELLEASSSLERWITVEYGRFAFFMEPASDHVRFFHELCETVQRLLGISLTTLSLGLVSSAEDVSSMYRRHELEAPASMFTLTGSPLAFGREADEITVSGTDAAVTTAPGTIDETKVRTVQAEITSFLLLGRHAELSAFLRQRFWEDLHASMPQCRADALCLALAIREVLRKEIAATQDDWDIGTEIQKLRLMVSREEVGEWVMERIAVMEQTLASWLEERNSRLAERTIRYIEQHYEQECNLVSVASQMHLNPNYFSNLFKKQTGESFTSYLTRFRIDKAKMLLTNTDMKISEIAEAVGYTDSNYFATAFKQVVSKPPTEYRKMHQLNK</sequence>
<evidence type="ECO:0000259" key="5">
    <source>
        <dbReference type="PROSITE" id="PS01124"/>
    </source>
</evidence>
<feature type="domain" description="Response regulatory" evidence="6">
    <location>
        <begin position="4"/>
        <end position="121"/>
    </location>
</feature>
<dbReference type="InterPro" id="IPR001789">
    <property type="entry name" value="Sig_transdc_resp-reg_receiver"/>
</dbReference>
<dbReference type="Gene3D" id="3.40.50.2300">
    <property type="match status" value="1"/>
</dbReference>
<keyword evidence="1" id="KW-0805">Transcription regulation</keyword>
<name>A0ABW9U6B5_9BACL</name>
<proteinExistence type="predicted"/>
<dbReference type="Pfam" id="PF12833">
    <property type="entry name" value="HTH_18"/>
    <property type="match status" value="1"/>
</dbReference>
<comment type="caution">
    <text evidence="7">The sequence shown here is derived from an EMBL/GenBank/DDBJ whole genome shotgun (WGS) entry which is preliminary data.</text>
</comment>
<dbReference type="Pfam" id="PF00072">
    <property type="entry name" value="Response_reg"/>
    <property type="match status" value="1"/>
</dbReference>